<evidence type="ECO:0000256" key="2">
    <source>
        <dbReference type="ARBA" id="ARBA00022679"/>
    </source>
</evidence>
<proteinExistence type="predicted"/>
<reference evidence="5" key="1">
    <citation type="submission" date="2024-02" db="UniProtKB">
        <authorList>
            <consortium name="WormBaseParasite"/>
        </authorList>
    </citation>
    <scope>IDENTIFICATION</scope>
</reference>
<feature type="compositionally biased region" description="Polar residues" evidence="3">
    <location>
        <begin position="206"/>
        <end position="215"/>
    </location>
</feature>
<dbReference type="Pfam" id="PF05971">
    <property type="entry name" value="Methyltransf_10"/>
    <property type="match status" value="1"/>
</dbReference>
<keyword evidence="2" id="KW-0808">Transferase</keyword>
<accession>A0AAF3E869</accession>
<name>A0AAF3E869_9BILA</name>
<dbReference type="Gene3D" id="3.40.50.150">
    <property type="entry name" value="Vaccinia Virus protein VP39"/>
    <property type="match status" value="1"/>
</dbReference>
<dbReference type="PANTHER" id="PTHR13393:SF0">
    <property type="entry name" value="RNA N6-ADENOSINE-METHYLTRANSFERASE METTL16"/>
    <property type="match status" value="1"/>
</dbReference>
<dbReference type="AlphaFoldDB" id="A0AAF3E869"/>
<organism evidence="4 5">
    <name type="scientific">Mesorhabditis belari</name>
    <dbReference type="NCBI Taxonomy" id="2138241"/>
    <lineage>
        <taxon>Eukaryota</taxon>
        <taxon>Metazoa</taxon>
        <taxon>Ecdysozoa</taxon>
        <taxon>Nematoda</taxon>
        <taxon>Chromadorea</taxon>
        <taxon>Rhabditida</taxon>
        <taxon>Rhabditina</taxon>
        <taxon>Rhabditomorpha</taxon>
        <taxon>Rhabditoidea</taxon>
        <taxon>Rhabditidae</taxon>
        <taxon>Mesorhabditinae</taxon>
        <taxon>Mesorhabditis</taxon>
    </lineage>
</organism>
<dbReference type="InterPro" id="IPR010286">
    <property type="entry name" value="METTL16/RlmF"/>
</dbReference>
<dbReference type="GO" id="GO:0008168">
    <property type="term" value="F:methyltransferase activity"/>
    <property type="evidence" value="ECO:0007669"/>
    <property type="project" value="UniProtKB-KW"/>
</dbReference>
<evidence type="ECO:0000313" key="5">
    <source>
        <dbReference type="WBParaSite" id="MBELARI_LOCUS10111"/>
    </source>
</evidence>
<sequence>MTSLNHLMHPRNPYKFAPPDFTQLAAAYPELRKHCIYKNNRVAINFRSDDAVRELTRAILHKDFGLNVSLPKGSLVPRVPQKLNYLLWVEDILLLNNIEDDVCAIDIGTGASCIYSLLGATLKKWKFIGSDVDKSSLKSASENVENNNLSSFISLFHVRKDDMLLDLVHENSEVQFTFCMCNPPFFEGTEADQRFQFSSTDGGYANNASSENVQGNDDRSNNKHGPPGRPNSKTVAKSNELSIEGGEVAFVNRIIDDSTWLQKSIKMFRFYTTMLGKKTSLSAISHRLSEIRDICFNFASLNQGKTKRWVVVWSYQQDLFIHDDTQNDNDFIFQLPGVFSSTKETSLGWIENQLKQRKIEIFHKGSHFLRCEAFRYTWNKSFLKREAYEQANAENIDSKFDDEPPTKRARTLMVDASVNVKLGSFEGKDSLTDHGNFVDCTRTQVQGSPEKANCEAWFPTELRPIVRFTVYQSPSSKTKFFFMFEEGAKDRLGHLVTFLHNTARQHLSKLA</sequence>
<evidence type="ECO:0000256" key="1">
    <source>
        <dbReference type="ARBA" id="ARBA00022603"/>
    </source>
</evidence>
<dbReference type="SUPFAM" id="SSF53335">
    <property type="entry name" value="S-adenosyl-L-methionine-dependent methyltransferases"/>
    <property type="match status" value="1"/>
</dbReference>
<protein>
    <submittedName>
        <fullName evidence="5">U6 small nuclear RNA (adenine-(43)-N(6))-methyltransferase</fullName>
    </submittedName>
</protein>
<dbReference type="InterPro" id="IPR029063">
    <property type="entry name" value="SAM-dependent_MTases_sf"/>
</dbReference>
<dbReference type="PANTHER" id="PTHR13393">
    <property type="entry name" value="SAM-DEPENDENT METHYLTRANSFERASE"/>
    <property type="match status" value="1"/>
</dbReference>
<dbReference type="GO" id="GO:0070475">
    <property type="term" value="P:rRNA base methylation"/>
    <property type="evidence" value="ECO:0007669"/>
    <property type="project" value="TreeGrafter"/>
</dbReference>
<dbReference type="GO" id="GO:0005634">
    <property type="term" value="C:nucleus"/>
    <property type="evidence" value="ECO:0007669"/>
    <property type="project" value="TreeGrafter"/>
</dbReference>
<dbReference type="Proteomes" id="UP000887575">
    <property type="component" value="Unassembled WGS sequence"/>
</dbReference>
<evidence type="ECO:0000256" key="3">
    <source>
        <dbReference type="SAM" id="MobiDB-lite"/>
    </source>
</evidence>
<evidence type="ECO:0000313" key="4">
    <source>
        <dbReference type="Proteomes" id="UP000887575"/>
    </source>
</evidence>
<keyword evidence="4" id="KW-1185">Reference proteome</keyword>
<feature type="region of interest" description="Disordered" evidence="3">
    <location>
        <begin position="206"/>
        <end position="238"/>
    </location>
</feature>
<dbReference type="WBParaSite" id="MBELARI_LOCUS10111">
    <property type="protein sequence ID" value="MBELARI_LOCUS10111"/>
    <property type="gene ID" value="MBELARI_LOCUS10111"/>
</dbReference>
<keyword evidence="1" id="KW-0489">Methyltransferase</keyword>